<reference evidence="5" key="1">
    <citation type="submission" date="2015-12" db="EMBL/GenBank/DDBJ databases">
        <title>De novo transcriptome assembly of four potential Pierce s Disease insect vectors from Arizona vineyards.</title>
        <authorList>
            <person name="Tassone E.E."/>
        </authorList>
    </citation>
    <scope>NUCLEOTIDE SEQUENCE</scope>
</reference>
<dbReference type="SMART" id="SM00054">
    <property type="entry name" value="EFh"/>
    <property type="match status" value="2"/>
</dbReference>
<dbReference type="GO" id="GO:0005509">
    <property type="term" value="F:calcium ion binding"/>
    <property type="evidence" value="ECO:0007669"/>
    <property type="project" value="InterPro"/>
</dbReference>
<name>A0A1B6E8N5_9HEMI</name>
<dbReference type="InterPro" id="IPR040171">
    <property type="entry name" value="USBP1-like"/>
</dbReference>
<feature type="region of interest" description="Disordered" evidence="3">
    <location>
        <begin position="242"/>
        <end position="269"/>
    </location>
</feature>
<dbReference type="PANTHER" id="PTHR23347">
    <property type="entry name" value="COLORECTAL MUTANT CANCER PROTEIN MCC PROTEIN -RELATED"/>
    <property type="match status" value="1"/>
</dbReference>
<feature type="region of interest" description="Disordered" evidence="3">
    <location>
        <begin position="101"/>
        <end position="121"/>
    </location>
</feature>
<dbReference type="PROSITE" id="PS50222">
    <property type="entry name" value="EF_HAND_2"/>
    <property type="match status" value="1"/>
</dbReference>
<dbReference type="AlphaFoldDB" id="A0A1B6E8N5"/>
<dbReference type="Pfam" id="PF13499">
    <property type="entry name" value="EF-hand_7"/>
    <property type="match status" value="1"/>
</dbReference>
<dbReference type="SUPFAM" id="SSF47473">
    <property type="entry name" value="EF-hand"/>
    <property type="match status" value="1"/>
</dbReference>
<feature type="coiled-coil region" evidence="2">
    <location>
        <begin position="553"/>
        <end position="587"/>
    </location>
</feature>
<keyword evidence="2" id="KW-0175">Coiled coil</keyword>
<evidence type="ECO:0000256" key="2">
    <source>
        <dbReference type="SAM" id="Coils"/>
    </source>
</evidence>
<dbReference type="PROSITE" id="PS00018">
    <property type="entry name" value="EF_HAND_1"/>
    <property type="match status" value="1"/>
</dbReference>
<feature type="compositionally biased region" description="Polar residues" evidence="3">
    <location>
        <begin position="103"/>
        <end position="113"/>
    </location>
</feature>
<dbReference type="InterPro" id="IPR011992">
    <property type="entry name" value="EF-hand-dom_pair"/>
</dbReference>
<feature type="coiled-coil region" evidence="2">
    <location>
        <begin position="401"/>
        <end position="442"/>
    </location>
</feature>
<dbReference type="InterPro" id="IPR019536">
    <property type="entry name" value="USHBP1_PDZ-bd"/>
</dbReference>
<feature type="domain" description="EF-hand" evidence="4">
    <location>
        <begin position="18"/>
        <end position="53"/>
    </location>
</feature>
<keyword evidence="1" id="KW-0106">Calcium</keyword>
<dbReference type="Gene3D" id="1.10.238.10">
    <property type="entry name" value="EF-hand"/>
    <property type="match status" value="1"/>
</dbReference>
<evidence type="ECO:0000256" key="3">
    <source>
        <dbReference type="SAM" id="MobiDB-lite"/>
    </source>
</evidence>
<protein>
    <recommendedName>
        <fullName evidence="4">EF-hand domain-containing protein</fullName>
    </recommendedName>
</protein>
<dbReference type="PANTHER" id="PTHR23347:SF6">
    <property type="entry name" value="FI17904P1"/>
    <property type="match status" value="1"/>
</dbReference>
<feature type="coiled-coil region" evidence="2">
    <location>
        <begin position="481"/>
        <end position="524"/>
    </location>
</feature>
<accession>A0A1B6E8N5</accession>
<feature type="coiled-coil region" evidence="2">
    <location>
        <begin position="170"/>
        <end position="230"/>
    </location>
</feature>
<gene>
    <name evidence="5" type="ORF">g.15226</name>
</gene>
<dbReference type="Pfam" id="PF10506">
    <property type="entry name" value="USHBP1_PDZ-bd"/>
    <property type="match status" value="1"/>
</dbReference>
<feature type="coiled-coil region" evidence="2">
    <location>
        <begin position="616"/>
        <end position="704"/>
    </location>
</feature>
<dbReference type="InterPro" id="IPR002048">
    <property type="entry name" value="EF_hand_dom"/>
</dbReference>
<sequence length="723" mass="81462">MAESEHQSACSEDTNSICDEERVRKLFQACDGNGDGYIDSHDLLTVCRELNLEDSIEELMRELGADENGKISYEEFLRRRLALRPEIEALRCDAPQAHVNTDYLPTSSDNSLGGASAGKHESWEFDSGARDLSPEPNTLQRLVEAAGGSLTATNTANLLQLANKLHLAALASLRGEILDLSTRLNAVTEERDLLEKSLSQAHINAEASVSQQYEERLTELHSVIAELSKKMDRQRTLVITEEEDVQSENEQSIESSSQAPCEETVHLESEEPTEIKSCKKILPENNQLEEALFDVKAENALLQNKLGKKEVELLQVQCLLSGIKDERDKLRCKLREVVAVRTPGSPPLLRHEISVPKVAERVKLKRIERHVTGSDITSLGVSRTQVAEQLVSELQDECDLQDLSKRDRKQLELENEKLNSRLENVRANNTVLQLTLDETKTQCERLSLLVGKYESNVTALRLALGSCDKALEVYDSLVSLLESNRSQFKELDKNCEEAELRKLLKDLKAERDCVQNTTVELESQVEPLPSHPVSTPAHARKLDLETAVLMQELMAMREDKTELRARVYLLEREKESLELKLANIQSQHQAYLVTIHNLQAQVHDGETGDGDGDARENRLKERLKEVASTLERVSRNAELRQRQAADLTTKLKTDNSALVQSLERCKRKSQARLRRLEVQMLAMVERHEAQVRSFKQRIATLEEHASLQQDTCHTSSTASETSL</sequence>
<proteinExistence type="predicted"/>
<dbReference type="CDD" id="cd00051">
    <property type="entry name" value="EFh"/>
    <property type="match status" value="1"/>
</dbReference>
<feature type="compositionally biased region" description="Low complexity" evidence="3">
    <location>
        <begin position="248"/>
        <end position="258"/>
    </location>
</feature>
<evidence type="ECO:0000313" key="5">
    <source>
        <dbReference type="EMBL" id="JAS34291.1"/>
    </source>
</evidence>
<evidence type="ECO:0000259" key="4">
    <source>
        <dbReference type="PROSITE" id="PS50222"/>
    </source>
</evidence>
<organism evidence="5">
    <name type="scientific">Clastoptera arizonana</name>
    <name type="common">Arizona spittle bug</name>
    <dbReference type="NCBI Taxonomy" id="38151"/>
    <lineage>
        <taxon>Eukaryota</taxon>
        <taxon>Metazoa</taxon>
        <taxon>Ecdysozoa</taxon>
        <taxon>Arthropoda</taxon>
        <taxon>Hexapoda</taxon>
        <taxon>Insecta</taxon>
        <taxon>Pterygota</taxon>
        <taxon>Neoptera</taxon>
        <taxon>Paraneoptera</taxon>
        <taxon>Hemiptera</taxon>
        <taxon>Auchenorrhyncha</taxon>
        <taxon>Cercopoidea</taxon>
        <taxon>Clastopteridae</taxon>
        <taxon>Clastoptera</taxon>
    </lineage>
</organism>
<dbReference type="EMBL" id="GEDC01003007">
    <property type="protein sequence ID" value="JAS34291.1"/>
    <property type="molecule type" value="Transcribed_RNA"/>
</dbReference>
<evidence type="ECO:0000256" key="1">
    <source>
        <dbReference type="ARBA" id="ARBA00022837"/>
    </source>
</evidence>
<dbReference type="InterPro" id="IPR018247">
    <property type="entry name" value="EF_Hand_1_Ca_BS"/>
</dbReference>